<sequence>GFLHRLLHVDKEPLDEDTVLDIAHDVACGLLYTHQRGFIHCYLGSHSVVISESYNAKICNFNYAQAVKESDSSGEPISHCEPLYEWMAPEQLRGKPADKLGDVYSFGVMVWECVTRKRPFDNIANFKQVMGLVDPRMCKVSSKWSQNIRVLIKDC</sequence>
<feature type="domain" description="Protein kinase" evidence="1">
    <location>
        <begin position="1"/>
        <end position="155"/>
    </location>
</feature>
<dbReference type="PANTHER" id="PTHR23060:SF3">
    <property type="entry name" value="TESTIS EXPRESSED 14, INTERCELLULAR BRIDGE FORMING FACTOR"/>
    <property type="match status" value="1"/>
</dbReference>
<dbReference type="PhylomeDB" id="A7RKZ8"/>
<dbReference type="GO" id="GO:0051306">
    <property type="term" value="P:mitotic sister chromatid separation"/>
    <property type="evidence" value="ECO:0007669"/>
    <property type="project" value="InterPro"/>
</dbReference>
<dbReference type="PROSITE" id="PS50011">
    <property type="entry name" value="PROTEIN_KINASE_DOM"/>
    <property type="match status" value="1"/>
</dbReference>
<protein>
    <recommendedName>
        <fullName evidence="1">Protein kinase domain-containing protein</fullName>
    </recommendedName>
</protein>
<proteinExistence type="predicted"/>
<accession>A7RKZ8</accession>
<dbReference type="InParanoid" id="A7RKZ8"/>
<organism evidence="2 3">
    <name type="scientific">Nematostella vectensis</name>
    <name type="common">Starlet sea anemone</name>
    <dbReference type="NCBI Taxonomy" id="45351"/>
    <lineage>
        <taxon>Eukaryota</taxon>
        <taxon>Metazoa</taxon>
        <taxon>Cnidaria</taxon>
        <taxon>Anthozoa</taxon>
        <taxon>Hexacorallia</taxon>
        <taxon>Actiniaria</taxon>
        <taxon>Edwardsiidae</taxon>
        <taxon>Nematostella</taxon>
    </lineage>
</organism>
<dbReference type="InterPro" id="IPR000719">
    <property type="entry name" value="Prot_kinase_dom"/>
</dbReference>
<dbReference type="InterPro" id="IPR011009">
    <property type="entry name" value="Kinase-like_dom_sf"/>
</dbReference>
<name>A7RKZ8_NEMVE</name>
<dbReference type="Gene3D" id="1.10.510.10">
    <property type="entry name" value="Transferase(Phosphotransferase) domain 1"/>
    <property type="match status" value="1"/>
</dbReference>
<dbReference type="EMBL" id="DS469517">
    <property type="protein sequence ID" value="EDO47771.1"/>
    <property type="molecule type" value="Genomic_DNA"/>
</dbReference>
<dbReference type="InterPro" id="IPR001245">
    <property type="entry name" value="Ser-Thr/Tyr_kinase_cat_dom"/>
</dbReference>
<dbReference type="GO" id="GO:0007140">
    <property type="term" value="P:male meiotic nuclear division"/>
    <property type="evidence" value="ECO:0007669"/>
    <property type="project" value="InterPro"/>
</dbReference>
<evidence type="ECO:0000259" key="1">
    <source>
        <dbReference type="PROSITE" id="PS50011"/>
    </source>
</evidence>
<dbReference type="GO" id="GO:0005524">
    <property type="term" value="F:ATP binding"/>
    <property type="evidence" value="ECO:0007669"/>
    <property type="project" value="InterPro"/>
</dbReference>
<dbReference type="GO" id="GO:0004672">
    <property type="term" value="F:protein kinase activity"/>
    <property type="evidence" value="ECO:0007669"/>
    <property type="project" value="InterPro"/>
</dbReference>
<evidence type="ECO:0000313" key="2">
    <source>
        <dbReference type="EMBL" id="EDO47771.1"/>
    </source>
</evidence>
<dbReference type="GO" id="GO:0008608">
    <property type="term" value="P:attachment of spindle microtubules to kinetochore"/>
    <property type="evidence" value="ECO:0007669"/>
    <property type="project" value="InterPro"/>
</dbReference>
<dbReference type="Proteomes" id="UP000001593">
    <property type="component" value="Unassembled WGS sequence"/>
</dbReference>
<dbReference type="eggNOG" id="KOG0192">
    <property type="taxonomic scope" value="Eukaryota"/>
</dbReference>
<dbReference type="STRING" id="45351.A7RKZ8"/>
<dbReference type="Pfam" id="PF07714">
    <property type="entry name" value="PK_Tyr_Ser-Thr"/>
    <property type="match status" value="1"/>
</dbReference>
<dbReference type="GO" id="GO:0043063">
    <property type="term" value="P:intercellular bridge organization"/>
    <property type="evidence" value="ECO:0007669"/>
    <property type="project" value="InterPro"/>
</dbReference>
<dbReference type="HOGENOM" id="CLU_1699927_0_0_1"/>
<dbReference type="AlphaFoldDB" id="A7RKZ8"/>
<gene>
    <name evidence="2" type="ORF">NEMVEDRAFT_v1g85671</name>
</gene>
<dbReference type="InterPro" id="IPR039339">
    <property type="entry name" value="Tex14"/>
</dbReference>
<reference evidence="2 3" key="1">
    <citation type="journal article" date="2007" name="Science">
        <title>Sea anemone genome reveals ancestral eumetazoan gene repertoire and genomic organization.</title>
        <authorList>
            <person name="Putnam N.H."/>
            <person name="Srivastava M."/>
            <person name="Hellsten U."/>
            <person name="Dirks B."/>
            <person name="Chapman J."/>
            <person name="Salamov A."/>
            <person name="Terry A."/>
            <person name="Shapiro H."/>
            <person name="Lindquist E."/>
            <person name="Kapitonov V.V."/>
            <person name="Jurka J."/>
            <person name="Genikhovich G."/>
            <person name="Grigoriev I.V."/>
            <person name="Lucas S.M."/>
            <person name="Steele R.E."/>
            <person name="Finnerty J.R."/>
            <person name="Technau U."/>
            <person name="Martindale M.Q."/>
            <person name="Rokhsar D.S."/>
        </authorList>
    </citation>
    <scope>NUCLEOTIDE SEQUENCE [LARGE SCALE GENOMIC DNA]</scope>
    <source>
        <strain evidence="3">CH2 X CH6</strain>
    </source>
</reference>
<feature type="non-terminal residue" evidence="2">
    <location>
        <position position="1"/>
    </location>
</feature>
<evidence type="ECO:0000313" key="3">
    <source>
        <dbReference type="Proteomes" id="UP000001593"/>
    </source>
</evidence>
<dbReference type="GO" id="GO:0007094">
    <property type="term" value="P:mitotic spindle assembly checkpoint signaling"/>
    <property type="evidence" value="ECO:0007669"/>
    <property type="project" value="InterPro"/>
</dbReference>
<keyword evidence="3" id="KW-1185">Reference proteome</keyword>
<dbReference type="SUPFAM" id="SSF56112">
    <property type="entry name" value="Protein kinase-like (PK-like)"/>
    <property type="match status" value="1"/>
</dbReference>
<feature type="non-terminal residue" evidence="2">
    <location>
        <position position="155"/>
    </location>
</feature>
<dbReference type="PANTHER" id="PTHR23060">
    <property type="entry name" value="TESTIS EXPRESSED GENE 14"/>
    <property type="match status" value="1"/>
</dbReference>